<dbReference type="GO" id="GO:0017057">
    <property type="term" value="F:6-phosphogluconolactonase activity"/>
    <property type="evidence" value="ECO:0007669"/>
    <property type="project" value="UniProtKB-EC"/>
</dbReference>
<proteinExistence type="inferred from homology"/>
<dbReference type="Proteomes" id="UP001230207">
    <property type="component" value="Unassembled WGS sequence"/>
</dbReference>
<evidence type="ECO:0000313" key="5">
    <source>
        <dbReference type="Proteomes" id="UP001230207"/>
    </source>
</evidence>
<dbReference type="InterPro" id="IPR015943">
    <property type="entry name" value="WD40/YVTN_repeat-like_dom_sf"/>
</dbReference>
<keyword evidence="4" id="KW-0378">Hydrolase</keyword>
<evidence type="ECO:0000313" key="4">
    <source>
        <dbReference type="EMBL" id="MDQ0323208.1"/>
    </source>
</evidence>
<dbReference type="InterPro" id="IPR050282">
    <property type="entry name" value="Cycloisomerase_2"/>
</dbReference>
<evidence type="ECO:0000256" key="3">
    <source>
        <dbReference type="SAM" id="MobiDB-lite"/>
    </source>
</evidence>
<dbReference type="Gene3D" id="2.130.10.10">
    <property type="entry name" value="YVTN repeat-like/Quinoprotein amine dehydrogenase"/>
    <property type="match status" value="1"/>
</dbReference>
<dbReference type="EC" id="3.1.1.31" evidence="4"/>
<dbReference type="Pfam" id="PF10282">
    <property type="entry name" value="Lactonase"/>
    <property type="match status" value="1"/>
</dbReference>
<dbReference type="InterPro" id="IPR011048">
    <property type="entry name" value="Haem_d1_sf"/>
</dbReference>
<reference evidence="4 5" key="1">
    <citation type="submission" date="2023-07" db="EMBL/GenBank/DDBJ databases">
        <title>Genomic Encyclopedia of Type Strains, Phase IV (KMG-IV): sequencing the most valuable type-strain genomes for metagenomic binning, comparative biology and taxonomic classification.</title>
        <authorList>
            <person name="Goeker M."/>
        </authorList>
    </citation>
    <scope>NUCLEOTIDE SEQUENCE [LARGE SCALE GENOMIC DNA]</scope>
    <source>
        <strain evidence="4 5">DSM 1112</strain>
    </source>
</reference>
<dbReference type="SUPFAM" id="SSF51004">
    <property type="entry name" value="C-terminal (heme d1) domain of cytochrome cd1-nitrite reductase"/>
    <property type="match status" value="1"/>
</dbReference>
<dbReference type="InterPro" id="IPR019405">
    <property type="entry name" value="Lactonase_7-beta_prop"/>
</dbReference>
<accession>A0ABU0BY61</accession>
<dbReference type="RefSeq" id="WP_307235604.1">
    <property type="nucleotide sequence ID" value="NZ_JAUSVF010000003.1"/>
</dbReference>
<feature type="region of interest" description="Disordered" evidence="3">
    <location>
        <begin position="371"/>
        <end position="391"/>
    </location>
</feature>
<organism evidence="4 5">
    <name type="scientific">Pararhizobium capsulatum DSM 1112</name>
    <dbReference type="NCBI Taxonomy" id="1121113"/>
    <lineage>
        <taxon>Bacteria</taxon>
        <taxon>Pseudomonadati</taxon>
        <taxon>Pseudomonadota</taxon>
        <taxon>Alphaproteobacteria</taxon>
        <taxon>Hyphomicrobiales</taxon>
        <taxon>Rhizobiaceae</taxon>
        <taxon>Rhizobium/Agrobacterium group</taxon>
        <taxon>Pararhizobium</taxon>
    </lineage>
</organism>
<keyword evidence="2" id="KW-0313">Glucose metabolism</keyword>
<sequence length="391" mass="41298">MGETCLVFAGTLNREAPYFQGARGKGITVFSFDEETLAVEALAAHETIENPTFMSIDARRQVVYANSEIFGWNEGLVTALAFDPQTATFAHINMQPSLGSITAHNLISRDGTKLFVVNYGLGEGGPDQSLVVYGIRNDGGLTPPVASVRQTGTGPNTIRQERSHAHSVIEIADNLLVVADLGCDSLTSYRIESGGELTLQAVSKTRAGAGPRHMAMNPKGRLLFVLNELDSTLASFAIDQSAGTLVQLDSKLTVTTDALEGNHCADVQISDDGQFLYASNRGHDSIAVFKVDQQSGKLDHIQSVPCGGSTPRNLALSPSGKHLFCANQNSDLISIFSRNPVYGTLVATEKSIPVGTPMCVRPVAAKSKLATASDESGGAKVGHGNGAIISP</sequence>
<keyword evidence="2" id="KW-0119">Carbohydrate metabolism</keyword>
<keyword evidence="5" id="KW-1185">Reference proteome</keyword>
<name>A0ABU0BY61_9HYPH</name>
<dbReference type="PANTHER" id="PTHR30344:SF1">
    <property type="entry name" value="6-PHOSPHOGLUCONOLACTONASE"/>
    <property type="match status" value="1"/>
</dbReference>
<dbReference type="EMBL" id="JAUSVF010000003">
    <property type="protein sequence ID" value="MDQ0323208.1"/>
    <property type="molecule type" value="Genomic_DNA"/>
</dbReference>
<gene>
    <name evidence="4" type="ORF">QO002_005414</name>
</gene>
<protein>
    <submittedName>
        <fullName evidence="4">6-phosphogluconolactonase</fullName>
        <ecNumber evidence="4">3.1.1.31</ecNumber>
    </submittedName>
</protein>
<evidence type="ECO:0000256" key="1">
    <source>
        <dbReference type="ARBA" id="ARBA00005564"/>
    </source>
</evidence>
<dbReference type="PANTHER" id="PTHR30344">
    <property type="entry name" value="6-PHOSPHOGLUCONOLACTONASE-RELATED"/>
    <property type="match status" value="1"/>
</dbReference>
<comment type="similarity">
    <text evidence="1">Belongs to the cycloisomerase 2 family.</text>
</comment>
<comment type="caution">
    <text evidence="4">The sequence shown here is derived from an EMBL/GenBank/DDBJ whole genome shotgun (WGS) entry which is preliminary data.</text>
</comment>
<evidence type="ECO:0000256" key="2">
    <source>
        <dbReference type="ARBA" id="ARBA00022526"/>
    </source>
</evidence>